<dbReference type="PANTHER" id="PTHR43762:SF1">
    <property type="entry name" value="D-ARABINONO-1,4-LACTONE OXIDASE"/>
    <property type="match status" value="1"/>
</dbReference>
<dbReference type="SUPFAM" id="SSF56176">
    <property type="entry name" value="FAD-binding/transporter-associated domain-like"/>
    <property type="match status" value="1"/>
</dbReference>
<dbReference type="EMBL" id="FXYF01000006">
    <property type="protein sequence ID" value="SMX42707.1"/>
    <property type="molecule type" value="Genomic_DNA"/>
</dbReference>
<accession>A0A238KJ36</accession>
<dbReference type="InterPro" id="IPR016166">
    <property type="entry name" value="FAD-bd_PCMH"/>
</dbReference>
<keyword evidence="3" id="KW-0560">Oxidoreductase</keyword>
<keyword evidence="1" id="KW-0274">FAD</keyword>
<dbReference type="EC" id="1.-.-.-" evidence="3"/>
<feature type="domain" description="FAD-binding PCMH-type" evidence="2">
    <location>
        <begin position="4"/>
        <end position="175"/>
    </location>
</feature>
<name>A0A238KJ36_9RHOB</name>
<dbReference type="InterPro" id="IPR036318">
    <property type="entry name" value="FAD-bd_PCMH-like_sf"/>
</dbReference>
<dbReference type="GO" id="GO:0016899">
    <property type="term" value="F:oxidoreductase activity, acting on the CH-OH group of donors, oxygen as acceptor"/>
    <property type="evidence" value="ECO:0007669"/>
    <property type="project" value="InterPro"/>
</dbReference>
<protein>
    <submittedName>
        <fullName evidence="3">Putative decaprenylphosphoryl-beta-D-ribose oxidase</fullName>
        <ecNumber evidence="3">1.-.-.-</ecNumber>
    </submittedName>
</protein>
<dbReference type="InterPro" id="IPR010031">
    <property type="entry name" value="FAD_lactone_oxidase-like"/>
</dbReference>
<proteinExistence type="predicted"/>
<evidence type="ECO:0000259" key="2">
    <source>
        <dbReference type="PROSITE" id="PS51387"/>
    </source>
</evidence>
<sequence>MKLSGWGRFPVIETDLRAPRTEDDLRAALGQGALIARGNGRSYGDSAVSPRATLHMRHFNHMLAFDETTGQLVAEAGVLLGDVIDAFLPRGWFPMITPGTRLITLGGAIAADVHGKNHHKDGSFGTCVDWIDVMGPDGAVLRCSREDNADLFRYTLGGMGLTGIILRCAIRLRPVESAWIQQTTHPAPDLDTAMRLFEENQQVTYSVAWIDCLGRGAHLGRSLVMLGEHATVAELDAKRARHPLDAGHKPKLAVPLDFPGFALNSLTVRAFNKLYYTLGARKTGTQLVDWDTYFYPLDAVLKWNRIYGRRGFAQFQCVLPLETSRDGLTALLEAISDSGNASFLAVLKRFGPQDSAMSFPMEGYTLALDFPMKSGTLALLDRLDRITLNHDGRFYLAKDSRMSADTLRAADPRVRAFTEMRKDRNLSGHFASAQSERLSL</sequence>
<evidence type="ECO:0000256" key="1">
    <source>
        <dbReference type="ARBA" id="ARBA00022827"/>
    </source>
</evidence>
<dbReference type="RefSeq" id="WP_094021494.1">
    <property type="nucleotide sequence ID" value="NZ_FXYF01000006.1"/>
</dbReference>
<evidence type="ECO:0000313" key="4">
    <source>
        <dbReference type="Proteomes" id="UP000207598"/>
    </source>
</evidence>
<dbReference type="PANTHER" id="PTHR43762">
    <property type="entry name" value="L-GULONOLACTONE OXIDASE"/>
    <property type="match status" value="1"/>
</dbReference>
<dbReference type="AlphaFoldDB" id="A0A238KJ36"/>
<dbReference type="InterPro" id="IPR006094">
    <property type="entry name" value="Oxid_FAD_bind_N"/>
</dbReference>
<dbReference type="InterPro" id="IPR016169">
    <property type="entry name" value="FAD-bd_PCMH_sub2"/>
</dbReference>
<dbReference type="Pfam" id="PF01565">
    <property type="entry name" value="FAD_binding_4"/>
    <property type="match status" value="1"/>
</dbReference>
<evidence type="ECO:0000313" key="3">
    <source>
        <dbReference type="EMBL" id="SMX42707.1"/>
    </source>
</evidence>
<keyword evidence="1" id="KW-0285">Flavoprotein</keyword>
<dbReference type="GO" id="GO:0071949">
    <property type="term" value="F:FAD binding"/>
    <property type="evidence" value="ECO:0007669"/>
    <property type="project" value="InterPro"/>
</dbReference>
<dbReference type="Gene3D" id="3.30.465.10">
    <property type="match status" value="1"/>
</dbReference>
<reference evidence="3 4" key="1">
    <citation type="submission" date="2017-05" db="EMBL/GenBank/DDBJ databases">
        <authorList>
            <person name="Song R."/>
            <person name="Chenine A.L."/>
            <person name="Ruprecht R.M."/>
        </authorList>
    </citation>
    <scope>NUCLEOTIDE SEQUENCE [LARGE SCALE GENOMIC DNA]</scope>
    <source>
        <strain evidence="3 4">CECT 8898</strain>
    </source>
</reference>
<gene>
    <name evidence="3" type="primary">dprE1</name>
    <name evidence="3" type="ORF">MAA8898_02691</name>
</gene>
<dbReference type="OrthoDB" id="143770at2"/>
<organism evidence="3 4">
    <name type="scientific">Maliponia aquimaris</name>
    <dbReference type="NCBI Taxonomy" id="1673631"/>
    <lineage>
        <taxon>Bacteria</taxon>
        <taxon>Pseudomonadati</taxon>
        <taxon>Pseudomonadota</taxon>
        <taxon>Alphaproteobacteria</taxon>
        <taxon>Rhodobacterales</taxon>
        <taxon>Paracoccaceae</taxon>
        <taxon>Maliponia</taxon>
    </lineage>
</organism>
<keyword evidence="4" id="KW-1185">Reference proteome</keyword>
<dbReference type="PROSITE" id="PS51387">
    <property type="entry name" value="FAD_PCMH"/>
    <property type="match status" value="1"/>
</dbReference>
<dbReference type="Proteomes" id="UP000207598">
    <property type="component" value="Unassembled WGS sequence"/>
</dbReference>